<evidence type="ECO:0000313" key="5">
    <source>
        <dbReference type="EMBL" id="KAK9942925.1"/>
    </source>
</evidence>
<name>A0AAW1Y3E9_RUBAR</name>
<gene>
    <name evidence="5" type="ORF">M0R45_008568</name>
</gene>
<evidence type="ECO:0000256" key="2">
    <source>
        <dbReference type="ARBA" id="ARBA00008017"/>
    </source>
</evidence>
<feature type="transmembrane region" description="Helical" evidence="3">
    <location>
        <begin position="41"/>
        <end position="62"/>
    </location>
</feature>
<evidence type="ECO:0000259" key="4">
    <source>
        <dbReference type="Pfam" id="PF25237"/>
    </source>
</evidence>
<dbReference type="PANTHER" id="PTHR43634">
    <property type="entry name" value="OW CONDUCTANCE MECHANOSENSITIVE CHANNEL"/>
    <property type="match status" value="1"/>
</dbReference>
<accession>A0AAW1Y3E9</accession>
<dbReference type="InterPro" id="IPR045042">
    <property type="entry name" value="YnaI-like"/>
</dbReference>
<proteinExistence type="inferred from homology"/>
<reference evidence="5 6" key="1">
    <citation type="journal article" date="2023" name="G3 (Bethesda)">
        <title>A chromosome-length genome assembly and annotation of blackberry (Rubus argutus, cv. 'Hillquist').</title>
        <authorList>
            <person name="Bruna T."/>
            <person name="Aryal R."/>
            <person name="Dudchenko O."/>
            <person name="Sargent D.J."/>
            <person name="Mead D."/>
            <person name="Buti M."/>
            <person name="Cavallini A."/>
            <person name="Hytonen T."/>
            <person name="Andres J."/>
            <person name="Pham M."/>
            <person name="Weisz D."/>
            <person name="Mascagni F."/>
            <person name="Usai G."/>
            <person name="Natali L."/>
            <person name="Bassil N."/>
            <person name="Fernandez G.E."/>
            <person name="Lomsadze A."/>
            <person name="Armour M."/>
            <person name="Olukolu B."/>
            <person name="Poorten T."/>
            <person name="Britton C."/>
            <person name="Davik J."/>
            <person name="Ashrafi H."/>
            <person name="Aiden E.L."/>
            <person name="Borodovsky M."/>
            <person name="Worthington M."/>
        </authorList>
    </citation>
    <scope>NUCLEOTIDE SEQUENCE [LARGE SCALE GENOMIC DNA]</scope>
    <source>
        <strain evidence="5">PI 553951</strain>
    </source>
</reference>
<dbReference type="EMBL" id="JBEDUW010000002">
    <property type="protein sequence ID" value="KAK9942925.1"/>
    <property type="molecule type" value="Genomic_DNA"/>
</dbReference>
<dbReference type="AlphaFoldDB" id="A0AAW1Y3E9"/>
<keyword evidence="3" id="KW-1133">Transmembrane helix</keyword>
<keyword evidence="3" id="KW-0472">Membrane</keyword>
<organism evidence="5 6">
    <name type="scientific">Rubus argutus</name>
    <name type="common">Southern blackberry</name>
    <dbReference type="NCBI Taxonomy" id="59490"/>
    <lineage>
        <taxon>Eukaryota</taxon>
        <taxon>Viridiplantae</taxon>
        <taxon>Streptophyta</taxon>
        <taxon>Embryophyta</taxon>
        <taxon>Tracheophyta</taxon>
        <taxon>Spermatophyta</taxon>
        <taxon>Magnoliopsida</taxon>
        <taxon>eudicotyledons</taxon>
        <taxon>Gunneridae</taxon>
        <taxon>Pentapetalae</taxon>
        <taxon>rosids</taxon>
        <taxon>fabids</taxon>
        <taxon>Rosales</taxon>
        <taxon>Rosaceae</taxon>
        <taxon>Rosoideae</taxon>
        <taxon>Rosoideae incertae sedis</taxon>
        <taxon>Rubus</taxon>
    </lineage>
</organism>
<dbReference type="Gene3D" id="1.10.287.1260">
    <property type="match status" value="1"/>
</dbReference>
<protein>
    <recommendedName>
        <fullName evidence="4">Mechanosensitive channel protein 2/3 transmembrane domain-containing protein</fullName>
    </recommendedName>
</protein>
<keyword evidence="6" id="KW-1185">Reference proteome</keyword>
<evidence type="ECO:0000256" key="1">
    <source>
        <dbReference type="ARBA" id="ARBA00004141"/>
    </source>
</evidence>
<feature type="domain" description="Mechanosensitive channel protein 2/3 transmembrane" evidence="4">
    <location>
        <begin position="1"/>
        <end position="49"/>
    </location>
</feature>
<comment type="subcellular location">
    <subcellularLocation>
        <location evidence="1">Membrane</location>
        <topology evidence="1">Multi-pass membrane protein</topology>
    </subcellularLocation>
</comment>
<dbReference type="Proteomes" id="UP001457282">
    <property type="component" value="Unassembled WGS sequence"/>
</dbReference>
<keyword evidence="3" id="KW-0812">Transmembrane</keyword>
<comment type="caution">
    <text evidence="5">The sequence shown here is derived from an EMBL/GenBank/DDBJ whole genome shotgun (WGS) entry which is preliminary data.</text>
</comment>
<sequence>MGFNIAGKAVYSVVWIAAVSLIMDLLGFSTQKWFTAGGLSIVLLTLAGREIFTNFLSIIHIIGEKTHWRIKNHIAISHLNVN</sequence>
<dbReference type="PANTHER" id="PTHR43634:SF2">
    <property type="entry name" value="LOW CONDUCTANCE MECHANOSENSITIVE CHANNEL YNAI"/>
    <property type="match status" value="1"/>
</dbReference>
<evidence type="ECO:0000256" key="3">
    <source>
        <dbReference type="SAM" id="Phobius"/>
    </source>
</evidence>
<evidence type="ECO:0000313" key="6">
    <source>
        <dbReference type="Proteomes" id="UP001457282"/>
    </source>
</evidence>
<feature type="transmembrane region" description="Helical" evidence="3">
    <location>
        <begin position="9"/>
        <end position="29"/>
    </location>
</feature>
<comment type="similarity">
    <text evidence="2">Belongs to the MscS (TC 1.A.23) family.</text>
</comment>
<dbReference type="GO" id="GO:0016020">
    <property type="term" value="C:membrane"/>
    <property type="evidence" value="ECO:0007669"/>
    <property type="project" value="UniProtKB-SubCell"/>
</dbReference>
<dbReference type="InterPro" id="IPR057483">
    <property type="entry name" value="MSL2/3_TM_dom"/>
</dbReference>
<dbReference type="Pfam" id="PF25237">
    <property type="entry name" value="MSL2_3"/>
    <property type="match status" value="1"/>
</dbReference>